<dbReference type="InterPro" id="IPR027417">
    <property type="entry name" value="P-loop_NTPase"/>
</dbReference>
<comment type="caution">
    <text evidence="12">The sequence shown here is derived from an EMBL/GenBank/DDBJ whole genome shotgun (WGS) entry which is preliminary data.</text>
</comment>
<feature type="domain" description="ABC transporter" evidence="10">
    <location>
        <begin position="362"/>
        <end position="600"/>
    </location>
</feature>
<dbReference type="PROSITE" id="PS50893">
    <property type="entry name" value="ABC_TRANSPORTER_2"/>
    <property type="match status" value="1"/>
</dbReference>
<protein>
    <submittedName>
        <fullName evidence="12">ABC transporter ATP-binding protein</fullName>
    </submittedName>
</protein>
<dbReference type="GO" id="GO:0005886">
    <property type="term" value="C:plasma membrane"/>
    <property type="evidence" value="ECO:0007669"/>
    <property type="project" value="UniProtKB-SubCell"/>
</dbReference>
<keyword evidence="4 9" id="KW-0812">Transmembrane</keyword>
<evidence type="ECO:0000259" key="10">
    <source>
        <dbReference type="PROSITE" id="PS50893"/>
    </source>
</evidence>
<dbReference type="SMART" id="SM00382">
    <property type="entry name" value="AAA"/>
    <property type="match status" value="1"/>
</dbReference>
<sequence length="624" mass="69954">MASRRWRLIMDFMRGNRLRYVGAIATVALTVTIGFLTPRVLGGTVDAIVDHLNGTDNPLNFFGAMNDYLYARGGREYLLARLWLPALMLVVLNVLNGVFQYLRGRWTAQASESIAKNIRDRLYAHLQVLPYDYHVKAQTGDLIQRCTSDVETIRRFLSGQVVEIFRAVLMIIVALVIMLGIHVQMTLYSMILVPPLFLFAMLFFNWVRKSFTQMDEAEGKMSAVLQENLTGVRVVRAFGRQKFEVDKFNAANDDLLKKHRRLCDLLAVYWSASDALSMTQTGVTLLMGVFIVARGWGELTVGEMTIFVSYISMLLWPIRQLGRILSDMGKSFVSLNRIDEILSQKPETEDENAICPPLNRTIEFDNVQFAYEKANPVLRGVSFVVQPGQTVAILGATGSGKSTLMHLLQRLYEVDAGAIRIGGEDIRNIKKSHLRSRIGLILQEPFLYSRTVRANIGISVPDPADEEIYGAARTAAAHEFIQEFENGYETLVGERGVTLSGGQKQRVAIARTLLRENDILIFDDSLSAVDTETDKAIREALKEQRVSGEVGATTFIISHRLTTLSEADFIVVLDGGKIVQQGTHNALIHEDGLYRRIYQIQAALEEELGRDVGEEETAPARETR</sequence>
<comment type="subcellular location">
    <subcellularLocation>
        <location evidence="1">Cell membrane</location>
        <topology evidence="1">Multi-pass membrane protein</topology>
    </subcellularLocation>
</comment>
<dbReference type="PANTHER" id="PTHR43394">
    <property type="entry name" value="ATP-DEPENDENT PERMEASE MDL1, MITOCHONDRIAL"/>
    <property type="match status" value="1"/>
</dbReference>
<accession>A0A9D1G2B3</accession>
<evidence type="ECO:0000313" key="13">
    <source>
        <dbReference type="Proteomes" id="UP000824140"/>
    </source>
</evidence>
<dbReference type="Pfam" id="PF00005">
    <property type="entry name" value="ABC_tran"/>
    <property type="match status" value="1"/>
</dbReference>
<dbReference type="SUPFAM" id="SSF52540">
    <property type="entry name" value="P-loop containing nucleoside triphosphate hydrolases"/>
    <property type="match status" value="1"/>
</dbReference>
<feature type="transmembrane region" description="Helical" evidence="9">
    <location>
        <begin position="82"/>
        <end position="102"/>
    </location>
</feature>
<feature type="transmembrane region" description="Helical" evidence="9">
    <location>
        <begin position="299"/>
        <end position="318"/>
    </location>
</feature>
<evidence type="ECO:0000256" key="5">
    <source>
        <dbReference type="ARBA" id="ARBA00022741"/>
    </source>
</evidence>
<dbReference type="PROSITE" id="PS50929">
    <property type="entry name" value="ABC_TM1F"/>
    <property type="match status" value="1"/>
</dbReference>
<dbReference type="InterPro" id="IPR003439">
    <property type="entry name" value="ABC_transporter-like_ATP-bd"/>
</dbReference>
<evidence type="ECO:0000256" key="3">
    <source>
        <dbReference type="ARBA" id="ARBA00022475"/>
    </source>
</evidence>
<dbReference type="CDD" id="cd18542">
    <property type="entry name" value="ABC_6TM_YknU_like"/>
    <property type="match status" value="1"/>
</dbReference>
<dbReference type="InterPro" id="IPR011527">
    <property type="entry name" value="ABC1_TM_dom"/>
</dbReference>
<reference evidence="12" key="1">
    <citation type="submission" date="2020-10" db="EMBL/GenBank/DDBJ databases">
        <authorList>
            <person name="Gilroy R."/>
        </authorList>
    </citation>
    <scope>NUCLEOTIDE SEQUENCE</scope>
    <source>
        <strain evidence="12">13766</strain>
    </source>
</reference>
<dbReference type="InterPro" id="IPR003593">
    <property type="entry name" value="AAA+_ATPase"/>
</dbReference>
<evidence type="ECO:0000256" key="4">
    <source>
        <dbReference type="ARBA" id="ARBA00022692"/>
    </source>
</evidence>
<evidence type="ECO:0000256" key="6">
    <source>
        <dbReference type="ARBA" id="ARBA00022840"/>
    </source>
</evidence>
<feature type="transmembrane region" description="Helical" evidence="9">
    <location>
        <begin position="187"/>
        <end position="207"/>
    </location>
</feature>
<reference evidence="12" key="2">
    <citation type="journal article" date="2021" name="PeerJ">
        <title>Extensive microbial diversity within the chicken gut microbiome revealed by metagenomics and culture.</title>
        <authorList>
            <person name="Gilroy R."/>
            <person name="Ravi A."/>
            <person name="Getino M."/>
            <person name="Pursley I."/>
            <person name="Horton D.L."/>
            <person name="Alikhan N.F."/>
            <person name="Baker D."/>
            <person name="Gharbi K."/>
            <person name="Hall N."/>
            <person name="Watson M."/>
            <person name="Adriaenssens E.M."/>
            <person name="Foster-Nyarko E."/>
            <person name="Jarju S."/>
            <person name="Secka A."/>
            <person name="Antonio M."/>
            <person name="Oren A."/>
            <person name="Chaudhuri R.R."/>
            <person name="La Ragione R."/>
            <person name="Hildebrand F."/>
            <person name="Pallen M.J."/>
        </authorList>
    </citation>
    <scope>NUCLEOTIDE SEQUENCE</scope>
    <source>
        <strain evidence="12">13766</strain>
    </source>
</reference>
<dbReference type="InterPro" id="IPR017871">
    <property type="entry name" value="ABC_transporter-like_CS"/>
</dbReference>
<dbReference type="Proteomes" id="UP000824140">
    <property type="component" value="Unassembled WGS sequence"/>
</dbReference>
<keyword evidence="2" id="KW-0813">Transport</keyword>
<proteinExistence type="predicted"/>
<evidence type="ECO:0000313" key="12">
    <source>
        <dbReference type="EMBL" id="HIS93799.1"/>
    </source>
</evidence>
<evidence type="ECO:0000256" key="7">
    <source>
        <dbReference type="ARBA" id="ARBA00022989"/>
    </source>
</evidence>
<dbReference type="GO" id="GO:0005524">
    <property type="term" value="F:ATP binding"/>
    <property type="evidence" value="ECO:0007669"/>
    <property type="project" value="UniProtKB-KW"/>
</dbReference>
<feature type="domain" description="ABC transmembrane type-1" evidence="11">
    <location>
        <begin position="21"/>
        <end position="330"/>
    </location>
</feature>
<dbReference type="Gene3D" id="3.40.50.300">
    <property type="entry name" value="P-loop containing nucleotide triphosphate hydrolases"/>
    <property type="match status" value="1"/>
</dbReference>
<evidence type="ECO:0000256" key="8">
    <source>
        <dbReference type="ARBA" id="ARBA00023136"/>
    </source>
</evidence>
<gene>
    <name evidence="12" type="ORF">IAA84_12355</name>
</gene>
<feature type="transmembrane region" description="Helical" evidence="9">
    <location>
        <begin position="164"/>
        <end position="181"/>
    </location>
</feature>
<organism evidence="12 13">
    <name type="scientific">Candidatus Alectryocaccomicrobium excrementavium</name>
    <dbReference type="NCBI Taxonomy" id="2840668"/>
    <lineage>
        <taxon>Bacteria</taxon>
        <taxon>Bacillati</taxon>
        <taxon>Bacillota</taxon>
        <taxon>Clostridia</taxon>
        <taxon>Candidatus Alectryocaccomicrobium</taxon>
    </lineage>
</organism>
<dbReference type="FunFam" id="3.40.50.300:FF:000221">
    <property type="entry name" value="Multidrug ABC transporter ATP-binding protein"/>
    <property type="match status" value="1"/>
</dbReference>
<name>A0A9D1G2B3_9FIRM</name>
<feature type="transmembrane region" description="Helical" evidence="9">
    <location>
        <begin position="20"/>
        <end position="37"/>
    </location>
</feature>
<dbReference type="InterPro" id="IPR039421">
    <property type="entry name" value="Type_1_exporter"/>
</dbReference>
<keyword evidence="6 12" id="KW-0067">ATP-binding</keyword>
<evidence type="ECO:0000256" key="2">
    <source>
        <dbReference type="ARBA" id="ARBA00022448"/>
    </source>
</evidence>
<keyword evidence="7 9" id="KW-1133">Transmembrane helix</keyword>
<evidence type="ECO:0000259" key="11">
    <source>
        <dbReference type="PROSITE" id="PS50929"/>
    </source>
</evidence>
<keyword evidence="5" id="KW-0547">Nucleotide-binding</keyword>
<dbReference type="AlphaFoldDB" id="A0A9D1G2B3"/>
<dbReference type="GO" id="GO:0015421">
    <property type="term" value="F:ABC-type oligopeptide transporter activity"/>
    <property type="evidence" value="ECO:0007669"/>
    <property type="project" value="TreeGrafter"/>
</dbReference>
<dbReference type="Gene3D" id="1.20.1560.10">
    <property type="entry name" value="ABC transporter type 1, transmembrane domain"/>
    <property type="match status" value="1"/>
</dbReference>
<dbReference type="PANTHER" id="PTHR43394:SF1">
    <property type="entry name" value="ATP-BINDING CASSETTE SUB-FAMILY B MEMBER 10, MITOCHONDRIAL"/>
    <property type="match status" value="1"/>
</dbReference>
<dbReference type="SUPFAM" id="SSF90123">
    <property type="entry name" value="ABC transporter transmembrane region"/>
    <property type="match status" value="1"/>
</dbReference>
<evidence type="ECO:0000256" key="9">
    <source>
        <dbReference type="SAM" id="Phobius"/>
    </source>
</evidence>
<keyword evidence="3" id="KW-1003">Cell membrane</keyword>
<keyword evidence="8 9" id="KW-0472">Membrane</keyword>
<dbReference type="InterPro" id="IPR036640">
    <property type="entry name" value="ABC1_TM_sf"/>
</dbReference>
<dbReference type="PROSITE" id="PS00211">
    <property type="entry name" value="ABC_TRANSPORTER_1"/>
    <property type="match status" value="1"/>
</dbReference>
<evidence type="ECO:0000256" key="1">
    <source>
        <dbReference type="ARBA" id="ARBA00004651"/>
    </source>
</evidence>
<dbReference type="EMBL" id="DVJN01000232">
    <property type="protein sequence ID" value="HIS93799.1"/>
    <property type="molecule type" value="Genomic_DNA"/>
</dbReference>
<dbReference type="GO" id="GO:0016887">
    <property type="term" value="F:ATP hydrolysis activity"/>
    <property type="evidence" value="ECO:0007669"/>
    <property type="project" value="InterPro"/>
</dbReference>
<dbReference type="Pfam" id="PF00664">
    <property type="entry name" value="ABC_membrane"/>
    <property type="match status" value="1"/>
</dbReference>